<dbReference type="GeneID" id="7844939"/>
<dbReference type="InParanoid" id="I7MG95"/>
<dbReference type="AlphaFoldDB" id="I7MG95"/>
<reference evidence="3" key="1">
    <citation type="journal article" date="2006" name="PLoS Biol.">
        <title>Macronuclear genome sequence of the ciliate Tetrahymena thermophila, a model eukaryote.</title>
        <authorList>
            <person name="Eisen J.A."/>
            <person name="Coyne R.S."/>
            <person name="Wu M."/>
            <person name="Wu D."/>
            <person name="Thiagarajan M."/>
            <person name="Wortman J.R."/>
            <person name="Badger J.H."/>
            <person name="Ren Q."/>
            <person name="Amedeo P."/>
            <person name="Jones K.M."/>
            <person name="Tallon L.J."/>
            <person name="Delcher A.L."/>
            <person name="Salzberg S.L."/>
            <person name="Silva J.C."/>
            <person name="Haas B.J."/>
            <person name="Majoros W.H."/>
            <person name="Farzad M."/>
            <person name="Carlton J.M."/>
            <person name="Smith R.K. Jr."/>
            <person name="Garg J."/>
            <person name="Pearlman R.E."/>
            <person name="Karrer K.M."/>
            <person name="Sun L."/>
            <person name="Manning G."/>
            <person name="Elde N.C."/>
            <person name="Turkewitz A.P."/>
            <person name="Asai D.J."/>
            <person name="Wilkes D.E."/>
            <person name="Wang Y."/>
            <person name="Cai H."/>
            <person name="Collins K."/>
            <person name="Stewart B.A."/>
            <person name="Lee S.R."/>
            <person name="Wilamowska K."/>
            <person name="Weinberg Z."/>
            <person name="Ruzzo W.L."/>
            <person name="Wloga D."/>
            <person name="Gaertig J."/>
            <person name="Frankel J."/>
            <person name="Tsao C.-C."/>
            <person name="Gorovsky M.A."/>
            <person name="Keeling P.J."/>
            <person name="Waller R.F."/>
            <person name="Patron N.J."/>
            <person name="Cherry J.M."/>
            <person name="Stover N.A."/>
            <person name="Krieger C.J."/>
            <person name="del Toro C."/>
            <person name="Ryder H.F."/>
            <person name="Williamson S.C."/>
            <person name="Barbeau R.A."/>
            <person name="Hamilton E.P."/>
            <person name="Orias E."/>
        </authorList>
    </citation>
    <scope>NUCLEOTIDE SEQUENCE [LARGE SCALE GENOMIC DNA]</scope>
    <source>
        <strain evidence="3">SB210</strain>
    </source>
</reference>
<proteinExistence type="predicted"/>
<dbReference type="EMBL" id="GG662603">
    <property type="protein sequence ID" value="EAS01258.2"/>
    <property type="molecule type" value="Genomic_DNA"/>
</dbReference>
<keyword evidence="1 2" id="KW-0812">Transmembrane</keyword>
<accession>I7MG95</accession>
<feature type="transmembrane region" description="Helical" evidence="1">
    <location>
        <begin position="416"/>
        <end position="438"/>
    </location>
</feature>
<evidence type="ECO:0000256" key="1">
    <source>
        <dbReference type="SAM" id="Phobius"/>
    </source>
</evidence>
<protein>
    <submittedName>
        <fullName evidence="2">Transmembrane protein, putative</fullName>
    </submittedName>
</protein>
<keyword evidence="3" id="KW-1185">Reference proteome</keyword>
<dbReference type="InterPro" id="IPR029151">
    <property type="entry name" value="Sensor-like_sf"/>
</dbReference>
<dbReference type="Proteomes" id="UP000009168">
    <property type="component" value="Unassembled WGS sequence"/>
</dbReference>
<dbReference type="RefSeq" id="XP_001021503.2">
    <property type="nucleotide sequence ID" value="XM_001021503.2"/>
</dbReference>
<organism evidence="2 3">
    <name type="scientific">Tetrahymena thermophila (strain SB210)</name>
    <dbReference type="NCBI Taxonomy" id="312017"/>
    <lineage>
        <taxon>Eukaryota</taxon>
        <taxon>Sar</taxon>
        <taxon>Alveolata</taxon>
        <taxon>Ciliophora</taxon>
        <taxon>Intramacronucleata</taxon>
        <taxon>Oligohymenophorea</taxon>
        <taxon>Hymenostomatida</taxon>
        <taxon>Tetrahymenina</taxon>
        <taxon>Tetrahymenidae</taxon>
        <taxon>Tetrahymena</taxon>
    </lineage>
</organism>
<sequence>MIGNFNKQMILDANNFNNIISWDDQILERGNYVDGKYNFLISNEYTLDDYCNLLHQQCHDYDLKCFDQFSQRQQQFIPNLTEMMYKEYQYQSWSSSLCLQWEQLAKEQQIKIILASLSASVTKALTTNSNLKEIGVQSYYITFQSDGIFVSNELRFTDSSQFNGFQFMDNHGELCQDSSCSCQYYNMKRLLPLDWRCRPWFYSSYKEYQITFSAPYSDLTTNSSDTTITYKITQNQNEYNIEQEKNMNTIAVQSVDLELNQVKQRLSNSQNISLEYSYIVSPKTFNYDENQGYYELIAMVHPLSNGTIQNITDIEFQNSTNKQEEINEYLQNVDFMLNTDIRGVGAEKFLQDQKIFKTIQKNGQNYLVYFTQLRVCYGNLYTQENIIFGYLARVISTEVIKTQLDIVVIRFSPMKIALFLTYTSCLVFSSIALSMLLAKFLKYNFDIPINILNQLVCQSQIQEVHTFSDMIRKGQIKTQQELKNLIFAIDSRVFAQYLVYNFMKIYASRNYQLANLLIQTCSIVKQEVSINKKITLNEASESNLNGSEFLKINSDLLSGNRAESNNLNISYKLSPQSQMGDDKKVILAQAIDLLWESQQIFNILSSINYNDNDVNELRLRNTFSTIFFGVDIIFKRLMSLTIFNTNWKF</sequence>
<dbReference type="SUPFAM" id="SSF103190">
    <property type="entry name" value="Sensory domain-like"/>
    <property type="match status" value="1"/>
</dbReference>
<evidence type="ECO:0000313" key="2">
    <source>
        <dbReference type="EMBL" id="EAS01258.2"/>
    </source>
</evidence>
<evidence type="ECO:0000313" key="3">
    <source>
        <dbReference type="Proteomes" id="UP000009168"/>
    </source>
</evidence>
<keyword evidence="1" id="KW-0472">Membrane</keyword>
<dbReference type="KEGG" id="tet:TTHERM_00148680"/>
<name>I7MG95_TETTS</name>
<gene>
    <name evidence="2" type="ORF">TTHERM_00148680</name>
</gene>
<keyword evidence="1" id="KW-1133">Transmembrane helix</keyword>